<name>A0A8S3ZR48_9EUPU</name>
<dbReference type="Proteomes" id="UP000678393">
    <property type="component" value="Unassembled WGS sequence"/>
</dbReference>
<evidence type="ECO:0000313" key="1">
    <source>
        <dbReference type="EMBL" id="CAG5131949.1"/>
    </source>
</evidence>
<gene>
    <name evidence="1" type="ORF">CUNI_LOCUS17507</name>
</gene>
<evidence type="ECO:0000313" key="2">
    <source>
        <dbReference type="Proteomes" id="UP000678393"/>
    </source>
</evidence>
<reference evidence="1" key="1">
    <citation type="submission" date="2021-04" db="EMBL/GenBank/DDBJ databases">
        <authorList>
            <consortium name="Molecular Ecology Group"/>
        </authorList>
    </citation>
    <scope>NUCLEOTIDE SEQUENCE</scope>
</reference>
<dbReference type="EMBL" id="CAJHNH020004979">
    <property type="protein sequence ID" value="CAG5131949.1"/>
    <property type="molecule type" value="Genomic_DNA"/>
</dbReference>
<keyword evidence="2" id="KW-1185">Reference proteome</keyword>
<comment type="caution">
    <text evidence="1">The sequence shown here is derived from an EMBL/GenBank/DDBJ whole genome shotgun (WGS) entry which is preliminary data.</text>
</comment>
<accession>A0A8S3ZR48</accession>
<proteinExistence type="predicted"/>
<dbReference type="AlphaFoldDB" id="A0A8S3ZR48"/>
<organism evidence="1 2">
    <name type="scientific">Candidula unifasciata</name>
    <dbReference type="NCBI Taxonomy" id="100452"/>
    <lineage>
        <taxon>Eukaryota</taxon>
        <taxon>Metazoa</taxon>
        <taxon>Spiralia</taxon>
        <taxon>Lophotrochozoa</taxon>
        <taxon>Mollusca</taxon>
        <taxon>Gastropoda</taxon>
        <taxon>Heterobranchia</taxon>
        <taxon>Euthyneura</taxon>
        <taxon>Panpulmonata</taxon>
        <taxon>Eupulmonata</taxon>
        <taxon>Stylommatophora</taxon>
        <taxon>Helicina</taxon>
        <taxon>Helicoidea</taxon>
        <taxon>Geomitridae</taxon>
        <taxon>Candidula</taxon>
    </lineage>
</organism>
<sequence>MRIQDKEFLDDMAVASNGHSLQLNTQVGGLLMFEIPEVPTLNNNIQKFVQGNITCNAEAISKECATKNMTQQDKDINQECKQQHHRIYFVNGVKNYENITQQRKSPAKTASSLTAAFSVWDNHKSVIDSSTQHRKAVYDIWHKSENSNKEFSNFHQALLNAKNINQSYINNVKVTDMATKI</sequence>
<protein>
    <submittedName>
        <fullName evidence="1">Uncharacterized protein</fullName>
    </submittedName>
</protein>